<dbReference type="InterPro" id="IPR051536">
    <property type="entry name" value="UDG_Type-4/5"/>
</dbReference>
<dbReference type="SMART" id="SM00987">
    <property type="entry name" value="UreE_C"/>
    <property type="match status" value="1"/>
</dbReference>
<accession>A0A5D9CCG8</accession>
<evidence type="ECO:0000256" key="6">
    <source>
        <dbReference type="ARBA" id="ARBA00023014"/>
    </source>
</evidence>
<comment type="caution">
    <text evidence="9">The sequence shown here is derived from an EMBL/GenBank/DDBJ whole genome shotgun (WGS) entry which is preliminary data.</text>
</comment>
<dbReference type="Pfam" id="PF03167">
    <property type="entry name" value="UDG"/>
    <property type="match status" value="1"/>
</dbReference>
<name>A0A5D9CCG8_9SPHN</name>
<sequence>MAALFAWWREAGVDCFVEDVPRDWLAAPVKAAPVAATKQIAPASAPPPAPAALPDSLDALRAWLATSDAISLPPTGRIAPAGDIASGVMMMVDQPEPGDAEAGQLMAGEIGRLFDRMMAAIGRDRASIYLAAMAPARPIAGQVDAALAHELTEIARRHVALARPRALLLFGDQPARALLGKNTIEARGRVHDVELDGGATRVIATFHPRHLLRHPAHKAHAWADLQLLMKILGQ</sequence>
<evidence type="ECO:0000256" key="2">
    <source>
        <dbReference type="ARBA" id="ARBA00022723"/>
    </source>
</evidence>
<keyword evidence="6" id="KW-0411">Iron-sulfur</keyword>
<evidence type="ECO:0000313" key="10">
    <source>
        <dbReference type="Proteomes" id="UP000322077"/>
    </source>
</evidence>
<keyword evidence="5" id="KW-0408">Iron</keyword>
<keyword evidence="4" id="KW-0378">Hydrolase</keyword>
<dbReference type="SUPFAM" id="SSF52141">
    <property type="entry name" value="Uracil-DNA glycosylase-like"/>
    <property type="match status" value="1"/>
</dbReference>
<evidence type="ECO:0000313" key="9">
    <source>
        <dbReference type="EMBL" id="TZG29658.1"/>
    </source>
</evidence>
<dbReference type="EMBL" id="VTOU01000001">
    <property type="protein sequence ID" value="TZG29658.1"/>
    <property type="molecule type" value="Genomic_DNA"/>
</dbReference>
<dbReference type="GO" id="GO:0046872">
    <property type="term" value="F:metal ion binding"/>
    <property type="evidence" value="ECO:0007669"/>
    <property type="project" value="UniProtKB-KW"/>
</dbReference>
<feature type="domain" description="Uracil-DNA glycosylase-like" evidence="8">
    <location>
        <begin position="79"/>
        <end position="226"/>
    </location>
</feature>
<evidence type="ECO:0000259" key="8">
    <source>
        <dbReference type="SMART" id="SM00986"/>
    </source>
</evidence>
<dbReference type="InterPro" id="IPR036895">
    <property type="entry name" value="Uracil-DNA_glycosylase-like_sf"/>
</dbReference>
<dbReference type="InterPro" id="IPR005122">
    <property type="entry name" value="Uracil-DNA_glycosylase-like"/>
</dbReference>
<dbReference type="GO" id="GO:0051539">
    <property type="term" value="F:4 iron, 4 sulfur cluster binding"/>
    <property type="evidence" value="ECO:0007669"/>
    <property type="project" value="UniProtKB-KW"/>
</dbReference>
<organism evidence="9 10">
    <name type="scientific">Sphingomonas montanisoli</name>
    <dbReference type="NCBI Taxonomy" id="2606412"/>
    <lineage>
        <taxon>Bacteria</taxon>
        <taxon>Pseudomonadati</taxon>
        <taxon>Pseudomonadota</taxon>
        <taxon>Alphaproteobacteria</taxon>
        <taxon>Sphingomonadales</taxon>
        <taxon>Sphingomonadaceae</taxon>
        <taxon>Sphingomonas</taxon>
    </lineage>
</organism>
<keyword evidence="1" id="KW-0004">4Fe-4S</keyword>
<dbReference type="Gene3D" id="3.40.470.10">
    <property type="entry name" value="Uracil-DNA glycosylase-like domain"/>
    <property type="match status" value="1"/>
</dbReference>
<keyword evidence="2" id="KW-0479">Metal-binding</keyword>
<evidence type="ECO:0000256" key="4">
    <source>
        <dbReference type="ARBA" id="ARBA00022801"/>
    </source>
</evidence>
<dbReference type="Proteomes" id="UP000322077">
    <property type="component" value="Unassembled WGS sequence"/>
</dbReference>
<dbReference type="RefSeq" id="WP_149520791.1">
    <property type="nucleotide sequence ID" value="NZ_VTOU01000001.1"/>
</dbReference>
<reference evidence="9 10" key="1">
    <citation type="submission" date="2019-08" db="EMBL/GenBank/DDBJ databases">
        <authorList>
            <person name="Wang G."/>
            <person name="Xu Z."/>
        </authorList>
    </citation>
    <scope>NUCLEOTIDE SEQUENCE [LARGE SCALE GENOMIC DNA]</scope>
    <source>
        <strain evidence="9 10">ZX</strain>
    </source>
</reference>
<dbReference type="SMART" id="SM00986">
    <property type="entry name" value="UDG"/>
    <property type="match status" value="1"/>
</dbReference>
<keyword evidence="10" id="KW-1185">Reference proteome</keyword>
<evidence type="ECO:0000256" key="7">
    <source>
        <dbReference type="ARBA" id="ARBA00023204"/>
    </source>
</evidence>
<proteinExistence type="predicted"/>
<dbReference type="PANTHER" id="PTHR33693:SF1">
    <property type="entry name" value="TYPE-4 URACIL-DNA GLYCOSYLASE"/>
    <property type="match status" value="1"/>
</dbReference>
<dbReference type="AlphaFoldDB" id="A0A5D9CCG8"/>
<evidence type="ECO:0000256" key="3">
    <source>
        <dbReference type="ARBA" id="ARBA00022763"/>
    </source>
</evidence>
<evidence type="ECO:0000256" key="1">
    <source>
        <dbReference type="ARBA" id="ARBA00022485"/>
    </source>
</evidence>
<protein>
    <submittedName>
        <fullName evidence="9">Uracil-DNA glycosylase</fullName>
    </submittedName>
</protein>
<gene>
    <name evidence="9" type="ORF">FYJ91_03050</name>
</gene>
<keyword evidence="3" id="KW-0227">DNA damage</keyword>
<dbReference type="GO" id="GO:0097506">
    <property type="term" value="F:deaminated base DNA N-glycosylase activity"/>
    <property type="evidence" value="ECO:0007669"/>
    <property type="project" value="UniProtKB-ARBA"/>
</dbReference>
<evidence type="ECO:0000256" key="5">
    <source>
        <dbReference type="ARBA" id="ARBA00023004"/>
    </source>
</evidence>
<keyword evidence="7" id="KW-0234">DNA repair</keyword>
<dbReference type="PANTHER" id="PTHR33693">
    <property type="entry name" value="TYPE-5 URACIL-DNA GLYCOSYLASE"/>
    <property type="match status" value="1"/>
</dbReference>
<dbReference type="GO" id="GO:0006281">
    <property type="term" value="P:DNA repair"/>
    <property type="evidence" value="ECO:0007669"/>
    <property type="project" value="UniProtKB-KW"/>
</dbReference>